<dbReference type="Pfam" id="PF08387">
    <property type="entry name" value="FBD"/>
    <property type="match status" value="1"/>
</dbReference>
<feature type="domain" description="FBD" evidence="1">
    <location>
        <begin position="56"/>
        <end position="121"/>
    </location>
</feature>
<dbReference type="Gramene" id="A09p60400.2_BraZ1">
    <property type="protein sequence ID" value="A09p60400.2_BraZ1.CDS"/>
    <property type="gene ID" value="A09g60400.2_BraZ1"/>
</dbReference>
<name>A0A8D9G1G9_BRACM</name>
<sequence>MNSRRSITTPRNQVTHTVRELHRQTLKQPSRTILKNPSITGLGVMDEWNQPNTVPECLFSSMQSLSWSEYTGEPKERDIVVYILKHALHLKTATIKSPESAVPKFEMLKELSLSSRASTTC</sequence>
<dbReference type="AlphaFoldDB" id="A0A8D9G1G9"/>
<gene>
    <name evidence="2" type="ORF">BRAPAZ1V2_A09P60400.2</name>
</gene>
<reference evidence="2 3" key="1">
    <citation type="submission" date="2021-07" db="EMBL/GenBank/DDBJ databases">
        <authorList>
            <consortium name="Genoscope - CEA"/>
            <person name="William W."/>
        </authorList>
    </citation>
    <scope>NUCLEOTIDE SEQUENCE [LARGE SCALE GENOMIC DNA]</scope>
</reference>
<dbReference type="Proteomes" id="UP000694005">
    <property type="component" value="Chromosome A09"/>
</dbReference>
<evidence type="ECO:0000259" key="1">
    <source>
        <dbReference type="SMART" id="SM00579"/>
    </source>
</evidence>
<organism evidence="2 3">
    <name type="scientific">Brassica campestris</name>
    <name type="common">Field mustard</name>
    <dbReference type="NCBI Taxonomy" id="3711"/>
    <lineage>
        <taxon>Eukaryota</taxon>
        <taxon>Viridiplantae</taxon>
        <taxon>Streptophyta</taxon>
        <taxon>Embryophyta</taxon>
        <taxon>Tracheophyta</taxon>
        <taxon>Spermatophyta</taxon>
        <taxon>Magnoliopsida</taxon>
        <taxon>eudicotyledons</taxon>
        <taxon>Gunneridae</taxon>
        <taxon>Pentapetalae</taxon>
        <taxon>rosids</taxon>
        <taxon>malvids</taxon>
        <taxon>Brassicales</taxon>
        <taxon>Brassicaceae</taxon>
        <taxon>Brassiceae</taxon>
        <taxon>Brassica</taxon>
    </lineage>
</organism>
<protein>
    <recommendedName>
        <fullName evidence="1">FBD domain-containing protein</fullName>
    </recommendedName>
</protein>
<accession>A0A8D9G1G9</accession>
<dbReference type="EMBL" id="LS974625">
    <property type="protein sequence ID" value="CAG7865573.1"/>
    <property type="molecule type" value="Genomic_DNA"/>
</dbReference>
<proteinExistence type="predicted"/>
<evidence type="ECO:0000313" key="3">
    <source>
        <dbReference type="Proteomes" id="UP000694005"/>
    </source>
</evidence>
<dbReference type="InterPro" id="IPR006566">
    <property type="entry name" value="FBD"/>
</dbReference>
<dbReference type="SMART" id="SM00579">
    <property type="entry name" value="FBD"/>
    <property type="match status" value="1"/>
</dbReference>
<evidence type="ECO:0000313" key="2">
    <source>
        <dbReference type="EMBL" id="CAG7865573.1"/>
    </source>
</evidence>